<dbReference type="STRING" id="1611254.A0A2G5TYQ5"/>
<sequence>MQAAESPRSRSPSDNAKRHDEGRCSECTLLSRKLRLCITCAVKAGVLKHNDDKKDFVLNVENNDIEVAFQRAKKNAICRDCALDGVQHEGHKTMQLKRLEMLNNAF</sequence>
<accession>A0A2G5TYQ5</accession>
<dbReference type="Proteomes" id="UP000230233">
    <property type="component" value="Chromosome IV"/>
</dbReference>
<comment type="caution">
    <text evidence="2">The sequence shown here is derived from an EMBL/GenBank/DDBJ whole genome shotgun (WGS) entry which is preliminary data.</text>
</comment>
<evidence type="ECO:0000313" key="3">
    <source>
        <dbReference type="Proteomes" id="UP000230233"/>
    </source>
</evidence>
<organism evidence="2 3">
    <name type="scientific">Caenorhabditis nigoni</name>
    <dbReference type="NCBI Taxonomy" id="1611254"/>
    <lineage>
        <taxon>Eukaryota</taxon>
        <taxon>Metazoa</taxon>
        <taxon>Ecdysozoa</taxon>
        <taxon>Nematoda</taxon>
        <taxon>Chromadorea</taxon>
        <taxon>Rhabditida</taxon>
        <taxon>Rhabditina</taxon>
        <taxon>Rhabditomorpha</taxon>
        <taxon>Rhabditoidea</taxon>
        <taxon>Rhabditidae</taxon>
        <taxon>Peloderinae</taxon>
        <taxon>Caenorhabditis</taxon>
    </lineage>
</organism>
<evidence type="ECO:0000256" key="1">
    <source>
        <dbReference type="SAM" id="MobiDB-lite"/>
    </source>
</evidence>
<evidence type="ECO:0000313" key="2">
    <source>
        <dbReference type="EMBL" id="PIC32417.1"/>
    </source>
</evidence>
<reference evidence="3" key="1">
    <citation type="submission" date="2017-10" db="EMBL/GenBank/DDBJ databases">
        <title>Rapid genome shrinkage in a self-fertile nematode reveals novel sperm competition proteins.</title>
        <authorList>
            <person name="Yin D."/>
            <person name="Schwarz E.M."/>
            <person name="Thomas C.G."/>
            <person name="Felde R.L."/>
            <person name="Korf I.F."/>
            <person name="Cutter A.D."/>
            <person name="Schartner C.M."/>
            <person name="Ralston E.J."/>
            <person name="Meyer B.J."/>
            <person name="Haag E.S."/>
        </authorList>
    </citation>
    <scope>NUCLEOTIDE SEQUENCE [LARGE SCALE GENOMIC DNA]</scope>
    <source>
        <strain evidence="3">JU1422</strain>
    </source>
</reference>
<protein>
    <submittedName>
        <fullName evidence="2">Uncharacterized protein</fullName>
    </submittedName>
</protein>
<proteinExistence type="predicted"/>
<dbReference type="AlphaFoldDB" id="A0A2G5TYQ5"/>
<keyword evidence="3" id="KW-1185">Reference proteome</keyword>
<gene>
    <name evidence="2" type="primary">Cnig_chr_IV.g12750</name>
    <name evidence="2" type="ORF">B9Z55_012750</name>
</gene>
<name>A0A2G5TYQ5_9PELO</name>
<dbReference type="EMBL" id="PDUG01000004">
    <property type="protein sequence ID" value="PIC32417.1"/>
    <property type="molecule type" value="Genomic_DNA"/>
</dbReference>
<feature type="region of interest" description="Disordered" evidence="1">
    <location>
        <begin position="1"/>
        <end position="22"/>
    </location>
</feature>